<dbReference type="OrthoDB" id="7615285at2759"/>
<organism evidence="2 3">
    <name type="scientific">Trachipleistophora hominis</name>
    <name type="common">Microsporidian parasite</name>
    <dbReference type="NCBI Taxonomy" id="72359"/>
    <lineage>
        <taxon>Eukaryota</taxon>
        <taxon>Fungi</taxon>
        <taxon>Fungi incertae sedis</taxon>
        <taxon>Microsporidia</taxon>
        <taxon>Pleistophoridae</taxon>
        <taxon>Trachipleistophora</taxon>
    </lineage>
</organism>
<dbReference type="InterPro" id="IPR029526">
    <property type="entry name" value="PGBD"/>
</dbReference>
<name>L7JVX0_TRAHO</name>
<proteinExistence type="predicted"/>
<dbReference type="PANTHER" id="PTHR46599:SF3">
    <property type="entry name" value="PIGGYBAC TRANSPOSABLE ELEMENT-DERIVED PROTEIN 4"/>
    <property type="match status" value="1"/>
</dbReference>
<evidence type="ECO:0000313" key="3">
    <source>
        <dbReference type="Proteomes" id="UP000011185"/>
    </source>
</evidence>
<dbReference type="PANTHER" id="PTHR46599">
    <property type="entry name" value="PIGGYBAC TRANSPOSABLE ELEMENT-DERIVED PROTEIN 4"/>
    <property type="match status" value="1"/>
</dbReference>
<dbReference type="AlphaFoldDB" id="L7JVX0"/>
<gene>
    <name evidence="2" type="ORF">THOM_1417</name>
</gene>
<protein>
    <recommendedName>
        <fullName evidence="1">PiggyBac transposable element-derived protein domain-containing protein</fullName>
    </recommendedName>
</protein>
<dbReference type="InParanoid" id="L7JVX0"/>
<evidence type="ECO:0000313" key="2">
    <source>
        <dbReference type="EMBL" id="ELQ75628.1"/>
    </source>
</evidence>
<sequence length="155" mass="18696">VISDEPDNADYYQPPELWVWKKNENQPKIWQYMEIPGIKAATLDQLSTNKEEIEVFNIMFNNIFWENLVTETNQYAEQIINNENKRRKIDKAWFPIDREELKVYIALCIISAEVKKLAIQMYWSKRAFIATPIFRQMIPYKRFLQISRFLHFANN</sequence>
<reference evidence="2 3" key="1">
    <citation type="journal article" date="2012" name="PLoS Pathog.">
        <title>The genome of the obligate intracellular parasite Trachipleistophora hominis: new insights into microsporidian genome dynamics and reductive evolution.</title>
        <authorList>
            <person name="Heinz E."/>
            <person name="Williams T.A."/>
            <person name="Nakjang S."/>
            <person name="Noel C.J."/>
            <person name="Swan D.C."/>
            <person name="Goldberg A.V."/>
            <person name="Harris S.R."/>
            <person name="Weinmaier T."/>
            <person name="Markert S."/>
            <person name="Becher D."/>
            <person name="Bernhardt J."/>
            <person name="Dagan T."/>
            <person name="Hacker C."/>
            <person name="Lucocq J.M."/>
            <person name="Schweder T."/>
            <person name="Rattei T."/>
            <person name="Hall N."/>
            <person name="Hirt R.P."/>
            <person name="Embley T.M."/>
        </authorList>
    </citation>
    <scope>NUCLEOTIDE SEQUENCE [LARGE SCALE GENOMIC DNA]</scope>
</reference>
<dbReference type="Proteomes" id="UP000011185">
    <property type="component" value="Unassembled WGS sequence"/>
</dbReference>
<feature type="domain" description="PiggyBac transposable element-derived protein" evidence="1">
    <location>
        <begin position="53"/>
        <end position="155"/>
    </location>
</feature>
<dbReference type="VEuPathDB" id="MicrosporidiaDB:THOM_1417"/>
<dbReference type="EMBL" id="JH993938">
    <property type="protein sequence ID" value="ELQ75628.1"/>
    <property type="molecule type" value="Genomic_DNA"/>
</dbReference>
<keyword evidence="3" id="KW-1185">Reference proteome</keyword>
<dbReference type="HOGENOM" id="CLU_1699801_0_0_1"/>
<dbReference type="Pfam" id="PF13843">
    <property type="entry name" value="DDE_Tnp_1_7"/>
    <property type="match status" value="1"/>
</dbReference>
<accession>L7JVX0</accession>
<evidence type="ECO:0000259" key="1">
    <source>
        <dbReference type="Pfam" id="PF13843"/>
    </source>
</evidence>
<feature type="non-terminal residue" evidence="2">
    <location>
        <position position="1"/>
    </location>
</feature>